<dbReference type="PROSITE" id="PS51123">
    <property type="entry name" value="OMPA_2"/>
    <property type="match status" value="1"/>
</dbReference>
<dbReference type="EMBL" id="BAABEZ010000022">
    <property type="protein sequence ID" value="GAA4454769.1"/>
    <property type="molecule type" value="Genomic_DNA"/>
</dbReference>
<dbReference type="Pfam" id="PF12895">
    <property type="entry name" value="ANAPC3"/>
    <property type="match status" value="1"/>
</dbReference>
<comment type="caution">
    <text evidence="7">The sequence shown here is derived from an EMBL/GenBank/DDBJ whole genome shotgun (WGS) entry which is preliminary data.</text>
</comment>
<evidence type="ECO:0000259" key="6">
    <source>
        <dbReference type="PROSITE" id="PS51123"/>
    </source>
</evidence>
<dbReference type="InterPro" id="IPR050330">
    <property type="entry name" value="Bact_OuterMem_StrucFunc"/>
</dbReference>
<dbReference type="PANTHER" id="PTHR30329:SF21">
    <property type="entry name" value="LIPOPROTEIN YIAD-RELATED"/>
    <property type="match status" value="1"/>
</dbReference>
<dbReference type="InterPro" id="IPR006664">
    <property type="entry name" value="OMP_bac"/>
</dbReference>
<dbReference type="InterPro" id="IPR006665">
    <property type="entry name" value="OmpA-like"/>
</dbReference>
<keyword evidence="5" id="KW-0732">Signal</keyword>
<dbReference type="InterPro" id="IPR011990">
    <property type="entry name" value="TPR-like_helical_dom_sf"/>
</dbReference>
<keyword evidence="2 4" id="KW-0472">Membrane</keyword>
<dbReference type="InterPro" id="IPR011042">
    <property type="entry name" value="6-blade_b-propeller_TolB-like"/>
</dbReference>
<dbReference type="InterPro" id="IPR011659">
    <property type="entry name" value="WD40"/>
</dbReference>
<evidence type="ECO:0000256" key="2">
    <source>
        <dbReference type="ARBA" id="ARBA00023136"/>
    </source>
</evidence>
<feature type="domain" description="OmpA-like" evidence="6">
    <location>
        <begin position="614"/>
        <end position="732"/>
    </location>
</feature>
<dbReference type="PRINTS" id="PR01021">
    <property type="entry name" value="OMPADOMAIN"/>
</dbReference>
<dbReference type="InterPro" id="IPR036737">
    <property type="entry name" value="OmpA-like_sf"/>
</dbReference>
<keyword evidence="8" id="KW-1185">Reference proteome</keyword>
<dbReference type="SUPFAM" id="SSF103088">
    <property type="entry name" value="OmpA-like"/>
    <property type="match status" value="1"/>
</dbReference>
<evidence type="ECO:0000256" key="4">
    <source>
        <dbReference type="PROSITE-ProRule" id="PRU00473"/>
    </source>
</evidence>
<dbReference type="Gene3D" id="2.120.10.30">
    <property type="entry name" value="TolB, C-terminal domain"/>
    <property type="match status" value="1"/>
</dbReference>
<evidence type="ECO:0000256" key="1">
    <source>
        <dbReference type="ARBA" id="ARBA00004442"/>
    </source>
</evidence>
<sequence>MKSAYIYSVLAGVMLSFPVQAKSENSDLTKARYLYNHLAFHDAIPLYEKAAVAQNDAQTYAALADCYRLTRQMEKAAASYQKAVATSNPDPMVRMHYAQVLMSLQRYTEAADQLKLYLQQNPNERRAKNMLLAAGNAPSRINGMPEGTVKLAACNTDANEFGSTLRGKELIFASDTVLFGKDKTDHHSGNSFVNLYAMDCSSQGDCAGQVHKVGNKVNSKFHDGPASFTADGRDAVFTRTNFVRRFLGDDVQEDAQDVVHLELMMANQYDSASQQFGSIKPFPFNDKRYSNAQPALSPSGNTLVFVSDKPGGEGGSDLYWSKKDASGNWSVPASLGSMINTEGEELFPYMQDEKTLYFSSDGHPGIGGLDIYYAQWDESRSAFSEPQLLGIPFNSSYDDMSPAFFADGASGFMSSNRPAAKAGDNIFYFNRSTLFLALDIVDENGEAPVAGAMVQLQATGDKREMSSGIDGHLLTSLYPQTNYVARIQRDGYEPQELAFLAAGARPVDTIRRRIVLKPTGGVPYHGIVMDRAGRVPLPYTDVVVKQLGANPHTDTLHSDAGGGVDTRLAEGSDYQIFALKEGMYSEERLVPLKNVRRGTHQPLNDTIFMSRLQVGAVIRIENIYYDYDKANIREDAKPSLERLIDVLKAHPGMAIRINAHTDCRGADAYNQNLSQRRAASVVRWLTENGIGADRMESKGYGESNPVADCKCSNCTEEQHQENRRTEFEILKM</sequence>
<evidence type="ECO:0000256" key="5">
    <source>
        <dbReference type="SAM" id="SignalP"/>
    </source>
</evidence>
<evidence type="ECO:0000313" key="8">
    <source>
        <dbReference type="Proteomes" id="UP001501410"/>
    </source>
</evidence>
<dbReference type="Gene3D" id="3.30.1330.60">
    <property type="entry name" value="OmpA-like domain"/>
    <property type="match status" value="1"/>
</dbReference>
<dbReference type="SUPFAM" id="SSF82171">
    <property type="entry name" value="DPP6 N-terminal domain-like"/>
    <property type="match status" value="1"/>
</dbReference>
<dbReference type="PANTHER" id="PTHR30329">
    <property type="entry name" value="STATOR ELEMENT OF FLAGELLAR MOTOR COMPLEX"/>
    <property type="match status" value="1"/>
</dbReference>
<gene>
    <name evidence="7" type="ORF">GCM10023092_17300</name>
</gene>
<feature type="signal peptide" evidence="5">
    <location>
        <begin position="1"/>
        <end position="21"/>
    </location>
</feature>
<evidence type="ECO:0000313" key="7">
    <source>
        <dbReference type="EMBL" id="GAA4454769.1"/>
    </source>
</evidence>
<dbReference type="Pfam" id="PF07676">
    <property type="entry name" value="PD40"/>
    <property type="match status" value="2"/>
</dbReference>
<dbReference type="RefSeq" id="WP_344825488.1">
    <property type="nucleotide sequence ID" value="NZ_BAABEZ010000022.1"/>
</dbReference>
<dbReference type="Pfam" id="PF00691">
    <property type="entry name" value="OmpA"/>
    <property type="match status" value="1"/>
</dbReference>
<dbReference type="Gene3D" id="1.25.40.10">
    <property type="entry name" value="Tetratricopeptide repeat domain"/>
    <property type="match status" value="1"/>
</dbReference>
<reference evidence="8" key="1">
    <citation type="journal article" date="2019" name="Int. J. Syst. Evol. Microbiol.">
        <title>The Global Catalogue of Microorganisms (GCM) 10K type strain sequencing project: providing services to taxonomists for standard genome sequencing and annotation.</title>
        <authorList>
            <consortium name="The Broad Institute Genomics Platform"/>
            <consortium name="The Broad Institute Genome Sequencing Center for Infectious Disease"/>
            <person name="Wu L."/>
            <person name="Ma J."/>
        </authorList>
    </citation>
    <scope>NUCLEOTIDE SEQUENCE [LARGE SCALE GENOMIC DNA]</scope>
    <source>
        <strain evidence="8">JCM 31921</strain>
    </source>
</reference>
<name>A0ABP8MUX6_9BACT</name>
<dbReference type="Proteomes" id="UP001501410">
    <property type="component" value="Unassembled WGS sequence"/>
</dbReference>
<feature type="chain" id="PRO_5047126150" description="OmpA-like domain-containing protein" evidence="5">
    <location>
        <begin position="22"/>
        <end position="732"/>
    </location>
</feature>
<keyword evidence="3" id="KW-0998">Cell outer membrane</keyword>
<protein>
    <recommendedName>
        <fullName evidence="6">OmpA-like domain-containing protein</fullName>
    </recommendedName>
</protein>
<accession>A0ABP8MUX6</accession>
<proteinExistence type="predicted"/>
<organism evidence="7 8">
    <name type="scientific">Rurimicrobium arvi</name>
    <dbReference type="NCBI Taxonomy" id="2049916"/>
    <lineage>
        <taxon>Bacteria</taxon>
        <taxon>Pseudomonadati</taxon>
        <taxon>Bacteroidota</taxon>
        <taxon>Chitinophagia</taxon>
        <taxon>Chitinophagales</taxon>
        <taxon>Chitinophagaceae</taxon>
        <taxon>Rurimicrobium</taxon>
    </lineage>
</organism>
<dbReference type="SUPFAM" id="SSF48452">
    <property type="entry name" value="TPR-like"/>
    <property type="match status" value="1"/>
</dbReference>
<dbReference type="CDD" id="cd07185">
    <property type="entry name" value="OmpA_C-like"/>
    <property type="match status" value="1"/>
</dbReference>
<comment type="subcellular location">
    <subcellularLocation>
        <location evidence="1">Cell outer membrane</location>
    </subcellularLocation>
</comment>
<evidence type="ECO:0000256" key="3">
    <source>
        <dbReference type="ARBA" id="ARBA00023237"/>
    </source>
</evidence>